<accession>A0A1V9EBC7</accession>
<gene>
    <name evidence="1" type="ORF">A4H97_34005</name>
</gene>
<organism evidence="1 2">
    <name type="scientific">Niastella yeongjuensis</name>
    <dbReference type="NCBI Taxonomy" id="354355"/>
    <lineage>
        <taxon>Bacteria</taxon>
        <taxon>Pseudomonadati</taxon>
        <taxon>Bacteroidota</taxon>
        <taxon>Chitinophagia</taxon>
        <taxon>Chitinophagales</taxon>
        <taxon>Chitinophagaceae</taxon>
        <taxon>Niastella</taxon>
    </lineage>
</organism>
<dbReference type="AlphaFoldDB" id="A0A1V9EBC7"/>
<keyword evidence="2" id="KW-1185">Reference proteome</keyword>
<evidence type="ECO:0000313" key="1">
    <source>
        <dbReference type="EMBL" id="OQP43430.1"/>
    </source>
</evidence>
<dbReference type="EMBL" id="LVXG01000047">
    <property type="protein sequence ID" value="OQP43430.1"/>
    <property type="molecule type" value="Genomic_DNA"/>
</dbReference>
<evidence type="ECO:0000313" key="2">
    <source>
        <dbReference type="Proteomes" id="UP000192610"/>
    </source>
</evidence>
<name>A0A1V9EBC7_9BACT</name>
<dbReference type="Proteomes" id="UP000192610">
    <property type="component" value="Unassembled WGS sequence"/>
</dbReference>
<reference evidence="2" key="1">
    <citation type="submission" date="2016-04" db="EMBL/GenBank/DDBJ databases">
        <authorList>
            <person name="Chen L."/>
            <person name="Zhuang W."/>
            <person name="Wang G."/>
        </authorList>
    </citation>
    <scope>NUCLEOTIDE SEQUENCE [LARGE SCALE GENOMIC DNA]</scope>
    <source>
        <strain evidence="2">17621</strain>
    </source>
</reference>
<proteinExistence type="predicted"/>
<protein>
    <submittedName>
        <fullName evidence="1">Uncharacterized protein</fullName>
    </submittedName>
</protein>
<sequence>MVPGSGTWSSSDAIQMENLYNRVKNPVDAWRNGASHGAQMDYNRANAIPDYIQAGLFKLKLNQALSGNGF</sequence>
<comment type="caution">
    <text evidence="1">The sequence shown here is derived from an EMBL/GenBank/DDBJ whole genome shotgun (WGS) entry which is preliminary data.</text>
</comment>